<feature type="compositionally biased region" description="Low complexity" evidence="9">
    <location>
        <begin position="308"/>
        <end position="333"/>
    </location>
</feature>
<dbReference type="GO" id="GO:0005634">
    <property type="term" value="C:nucleus"/>
    <property type="evidence" value="ECO:0007669"/>
    <property type="project" value="UniProtKB-SubCell"/>
</dbReference>
<dbReference type="PANTHER" id="PTHR12920:SF3">
    <property type="entry name" value="RING1 AND YY1-BINDING PROTEIN"/>
    <property type="match status" value="1"/>
</dbReference>
<keyword evidence="4" id="KW-0862">Zinc</keyword>
<dbReference type="GO" id="GO:0008270">
    <property type="term" value="F:zinc ion binding"/>
    <property type="evidence" value="ECO:0007669"/>
    <property type="project" value="UniProtKB-KW"/>
</dbReference>
<keyword evidence="5" id="KW-0805">Transcription regulation</keyword>
<evidence type="ECO:0000256" key="5">
    <source>
        <dbReference type="ARBA" id="ARBA00023015"/>
    </source>
</evidence>
<dbReference type="PANTHER" id="PTHR12920">
    <property type="entry name" value="RYBP AND YAF2-RELATED"/>
    <property type="match status" value="1"/>
</dbReference>
<protein>
    <submittedName>
        <fullName evidence="11">RING1 and YY1 binding protein</fullName>
    </submittedName>
</protein>
<evidence type="ECO:0000256" key="4">
    <source>
        <dbReference type="ARBA" id="ARBA00022833"/>
    </source>
</evidence>
<dbReference type="Pfam" id="PF17219">
    <property type="entry name" value="YAF2_RYBP"/>
    <property type="match status" value="1"/>
</dbReference>
<dbReference type="Proteomes" id="UP000694720">
    <property type="component" value="Unplaced"/>
</dbReference>
<dbReference type="FunFam" id="4.10.1060.10:FF:000009">
    <property type="entry name" value="YY1 associated factor 2"/>
    <property type="match status" value="1"/>
</dbReference>
<reference evidence="11" key="1">
    <citation type="submission" date="2025-08" db="UniProtKB">
        <authorList>
            <consortium name="Ensembl"/>
        </authorList>
    </citation>
    <scope>IDENTIFICATION</scope>
</reference>
<dbReference type="AlphaFoldDB" id="A0A8D1B845"/>
<feature type="compositionally biased region" description="Low complexity" evidence="9">
    <location>
        <begin position="18"/>
        <end position="30"/>
    </location>
</feature>
<evidence type="ECO:0000256" key="7">
    <source>
        <dbReference type="ARBA" id="ARBA00023242"/>
    </source>
</evidence>
<feature type="compositionally biased region" description="Polar residues" evidence="9">
    <location>
        <begin position="253"/>
        <end position="272"/>
    </location>
</feature>
<comment type="subcellular location">
    <subcellularLocation>
        <location evidence="1">Nucleus</location>
    </subcellularLocation>
</comment>
<name>A0A8D1B845_PIG</name>
<dbReference type="InterPro" id="IPR033774">
    <property type="entry name" value="YAF2_RYBP"/>
</dbReference>
<dbReference type="PROSITE" id="PS01358">
    <property type="entry name" value="ZF_RANBP2_1"/>
    <property type="match status" value="1"/>
</dbReference>
<evidence type="ECO:0000259" key="10">
    <source>
        <dbReference type="PROSITE" id="PS50199"/>
    </source>
</evidence>
<feature type="compositionally biased region" description="Basic and acidic residues" evidence="9">
    <location>
        <begin position="242"/>
        <end position="251"/>
    </location>
</feature>
<dbReference type="PROSITE" id="PS50199">
    <property type="entry name" value="ZF_RANBP2_2"/>
    <property type="match status" value="1"/>
</dbReference>
<feature type="region of interest" description="Disordered" evidence="9">
    <location>
        <begin position="1"/>
        <end position="55"/>
    </location>
</feature>
<dbReference type="SMART" id="SM00547">
    <property type="entry name" value="ZnF_RBZ"/>
    <property type="match status" value="1"/>
</dbReference>
<accession>A0A8D1B845</accession>
<dbReference type="SUPFAM" id="SSF90209">
    <property type="entry name" value="Ran binding protein zinc finger-like"/>
    <property type="match status" value="1"/>
</dbReference>
<evidence type="ECO:0000256" key="3">
    <source>
        <dbReference type="ARBA" id="ARBA00022771"/>
    </source>
</evidence>
<dbReference type="InterPro" id="IPR036443">
    <property type="entry name" value="Znf_RanBP2_sf"/>
</dbReference>
<evidence type="ECO:0000256" key="6">
    <source>
        <dbReference type="ARBA" id="ARBA00023163"/>
    </source>
</evidence>
<evidence type="ECO:0000256" key="8">
    <source>
        <dbReference type="PROSITE-ProRule" id="PRU00322"/>
    </source>
</evidence>
<feature type="domain" description="RanBP2-type" evidence="10">
    <location>
        <begin position="150"/>
        <end position="179"/>
    </location>
</feature>
<keyword evidence="6" id="KW-0804">Transcription</keyword>
<proteinExistence type="predicted"/>
<feature type="compositionally biased region" description="Basic and acidic residues" evidence="9">
    <location>
        <begin position="205"/>
        <end position="227"/>
    </location>
</feature>
<feature type="region of interest" description="Disordered" evidence="9">
    <location>
        <begin position="301"/>
        <end position="357"/>
    </location>
</feature>
<dbReference type="GO" id="GO:0045893">
    <property type="term" value="P:positive regulation of DNA-templated transcription"/>
    <property type="evidence" value="ECO:0007669"/>
    <property type="project" value="InterPro"/>
</dbReference>
<dbReference type="Ensembl" id="ENSSSCT00035094593.1">
    <property type="protein sequence ID" value="ENSSSCP00035039732.1"/>
    <property type="gene ID" value="ENSSSCG00035070034.1"/>
</dbReference>
<sequence>MGGEREGAGPLPAGGLGLPLRAPSRSGPRLPSRPPQPHAQVHKSARFLRPPRPFPGRRRRLLCEAARPGPRGCRVPLGAPRPFPRFLLGPEKSGWVVVRAKFPALDSCEITTAHQRLCFAVSPFFLLPDSSLPFPSLLRRPKRQAKPAADEGFWDCSVCTFRNSAEAFKCSICDVRKGTSTRKPRINSQLVAQQVAQQYATPPPPKKEKKEKVEKQDKEKPEKDKEISPSVTKKNTNKKTKPKSDILKDPPSEANSIQSANATTKTSETNHTSRPRLKNVDRSTAQQLAVTVGNVTVIITDFKEKTRSSSTSSSTVTSSAGSEQQNQSSSGSESTDKGSSRSSTPKGDMSAVNDESF</sequence>
<dbReference type="Gene3D" id="4.10.1060.10">
    <property type="entry name" value="Zinc finger, RanBP2-type"/>
    <property type="match status" value="1"/>
</dbReference>
<keyword evidence="7" id="KW-0539">Nucleus</keyword>
<evidence type="ECO:0000256" key="2">
    <source>
        <dbReference type="ARBA" id="ARBA00022723"/>
    </source>
</evidence>
<keyword evidence="3 8" id="KW-0863">Zinc-finger</keyword>
<evidence type="ECO:0000313" key="12">
    <source>
        <dbReference type="Proteomes" id="UP000694720"/>
    </source>
</evidence>
<gene>
    <name evidence="11" type="primary">RYBP</name>
</gene>
<evidence type="ECO:0000256" key="9">
    <source>
        <dbReference type="SAM" id="MobiDB-lite"/>
    </source>
</evidence>
<feature type="region of interest" description="Disordered" evidence="9">
    <location>
        <begin position="194"/>
        <end position="285"/>
    </location>
</feature>
<dbReference type="InterPro" id="IPR039958">
    <property type="entry name" value="RYBP/YAF2"/>
</dbReference>
<evidence type="ECO:0000313" key="11">
    <source>
        <dbReference type="Ensembl" id="ENSSSCP00035039732.1"/>
    </source>
</evidence>
<organism evidence="11 12">
    <name type="scientific">Sus scrofa</name>
    <name type="common">Pig</name>
    <dbReference type="NCBI Taxonomy" id="9823"/>
    <lineage>
        <taxon>Eukaryota</taxon>
        <taxon>Metazoa</taxon>
        <taxon>Chordata</taxon>
        <taxon>Craniata</taxon>
        <taxon>Vertebrata</taxon>
        <taxon>Euteleostomi</taxon>
        <taxon>Mammalia</taxon>
        <taxon>Eutheria</taxon>
        <taxon>Laurasiatheria</taxon>
        <taxon>Artiodactyla</taxon>
        <taxon>Suina</taxon>
        <taxon>Suidae</taxon>
        <taxon>Sus</taxon>
    </lineage>
</organism>
<evidence type="ECO:0000256" key="1">
    <source>
        <dbReference type="ARBA" id="ARBA00004123"/>
    </source>
</evidence>
<dbReference type="Pfam" id="PF00641">
    <property type="entry name" value="Zn_ribbon_RanBP"/>
    <property type="match status" value="1"/>
</dbReference>
<keyword evidence="2" id="KW-0479">Metal-binding</keyword>
<dbReference type="InterPro" id="IPR001876">
    <property type="entry name" value="Znf_RanBP2"/>
</dbReference>